<gene>
    <name evidence="3" type="ORF">FHS56_001171</name>
</gene>
<dbReference type="PANTHER" id="PTHR43668">
    <property type="entry name" value="ALLANTOINASE"/>
    <property type="match status" value="1"/>
</dbReference>
<dbReference type="InterPro" id="IPR050138">
    <property type="entry name" value="DHOase/Allantoinase_Hydrolase"/>
</dbReference>
<dbReference type="GO" id="GO:0006221">
    <property type="term" value="P:pyrimidine nucleotide biosynthetic process"/>
    <property type="evidence" value="ECO:0007669"/>
    <property type="project" value="UniProtKB-KW"/>
</dbReference>
<dbReference type="SUPFAM" id="SSF51556">
    <property type="entry name" value="Metallo-dependent hydrolases"/>
    <property type="match status" value="1"/>
</dbReference>
<sequence length="420" mass="46575">MEDVILVSAQLVLPGHPLHLQRKYLHLRSGVLLAISDTPLSVDNALYVESPNLKVSWGWFDLRAYFPDPGFEQKETLMSGRRAAAAGGFTEVALLPNTQPVVDDKDTLRYLQSDNPHELVQLHPIAAVTKKAEGKEFSEMIDLHRHGALAFSDGLHPIQDSDLVLKTLLYLQPFNGLLIQRPEDTHITRFGIMNEGTTAVLLGLKGMPALAEHLMIQRDLALLEYAGGRIHFSCISSAQSVELIRQAKARGLAVTADVAAPYLLFDETALHNFDTVFKLNPPLRTAEDRAALWQGLRDGTLDAIVSDHQPHEIEAKQLELDLAAFGMSSIETVFAMSTMESKLPTELVIEKLSVTPRKIVGISLPPFEVNQAANLTIFDDSMEWTFEKSRSLSPAHPLLGQRLKGKVLGVVNNQKMEWFL</sequence>
<dbReference type="InterPro" id="IPR032466">
    <property type="entry name" value="Metal_Hydrolase"/>
</dbReference>
<dbReference type="EMBL" id="JAASRN010000002">
    <property type="protein sequence ID" value="NIK73658.1"/>
    <property type="molecule type" value="Genomic_DNA"/>
</dbReference>
<dbReference type="Gene3D" id="3.20.20.140">
    <property type="entry name" value="Metal-dependent hydrolases"/>
    <property type="match status" value="1"/>
</dbReference>
<dbReference type="Proteomes" id="UP000537126">
    <property type="component" value="Unassembled WGS sequence"/>
</dbReference>
<name>A0A846MPW6_9BACT</name>
<protein>
    <submittedName>
        <fullName evidence="3">Dihydroorotase</fullName>
        <ecNumber evidence="3">3.5.2.3</ecNumber>
    </submittedName>
</protein>
<keyword evidence="3" id="KW-0378">Hydrolase</keyword>
<feature type="domain" description="Dihydroorotase catalytic" evidence="2">
    <location>
        <begin position="58"/>
        <end position="238"/>
    </location>
</feature>
<evidence type="ECO:0000259" key="2">
    <source>
        <dbReference type="Pfam" id="PF12890"/>
    </source>
</evidence>
<proteinExistence type="predicted"/>
<dbReference type="GO" id="GO:0006145">
    <property type="term" value="P:purine nucleobase catabolic process"/>
    <property type="evidence" value="ECO:0007669"/>
    <property type="project" value="TreeGrafter"/>
</dbReference>
<dbReference type="InterPro" id="IPR024403">
    <property type="entry name" value="DHOase_cat"/>
</dbReference>
<dbReference type="GO" id="GO:0005737">
    <property type="term" value="C:cytoplasm"/>
    <property type="evidence" value="ECO:0007669"/>
    <property type="project" value="TreeGrafter"/>
</dbReference>
<evidence type="ECO:0000256" key="1">
    <source>
        <dbReference type="ARBA" id="ARBA00022975"/>
    </source>
</evidence>
<evidence type="ECO:0000313" key="4">
    <source>
        <dbReference type="Proteomes" id="UP000537126"/>
    </source>
</evidence>
<dbReference type="AlphaFoldDB" id="A0A846MPW6"/>
<comment type="caution">
    <text evidence="3">The sequence shown here is derived from an EMBL/GenBank/DDBJ whole genome shotgun (WGS) entry which is preliminary data.</text>
</comment>
<dbReference type="InterPro" id="IPR011059">
    <property type="entry name" value="Metal-dep_hydrolase_composite"/>
</dbReference>
<dbReference type="GO" id="GO:0004151">
    <property type="term" value="F:dihydroorotase activity"/>
    <property type="evidence" value="ECO:0007669"/>
    <property type="project" value="UniProtKB-EC"/>
</dbReference>
<dbReference type="PANTHER" id="PTHR43668:SF2">
    <property type="entry name" value="ALLANTOINASE"/>
    <property type="match status" value="1"/>
</dbReference>
<dbReference type="Pfam" id="PF12890">
    <property type="entry name" value="DHOase"/>
    <property type="match status" value="1"/>
</dbReference>
<organism evidence="3 4">
    <name type="scientific">Thermonema lapsum</name>
    <dbReference type="NCBI Taxonomy" id="28195"/>
    <lineage>
        <taxon>Bacteria</taxon>
        <taxon>Pseudomonadati</taxon>
        <taxon>Bacteroidota</taxon>
        <taxon>Cytophagia</taxon>
        <taxon>Cytophagales</taxon>
        <taxon>Thermonemataceae</taxon>
        <taxon>Thermonema</taxon>
    </lineage>
</organism>
<dbReference type="RefSeq" id="WP_166918935.1">
    <property type="nucleotide sequence ID" value="NZ_JAASRN010000002.1"/>
</dbReference>
<dbReference type="GO" id="GO:0046872">
    <property type="term" value="F:metal ion binding"/>
    <property type="evidence" value="ECO:0007669"/>
    <property type="project" value="InterPro"/>
</dbReference>
<dbReference type="CDD" id="cd01317">
    <property type="entry name" value="DHOase_IIa"/>
    <property type="match status" value="1"/>
</dbReference>
<keyword evidence="1" id="KW-0665">Pyrimidine biosynthesis</keyword>
<dbReference type="InterPro" id="IPR004722">
    <property type="entry name" value="DHOase"/>
</dbReference>
<reference evidence="3 4" key="1">
    <citation type="submission" date="2020-03" db="EMBL/GenBank/DDBJ databases">
        <title>Genomic Encyclopedia of Type Strains, Phase IV (KMG-IV): sequencing the most valuable type-strain genomes for metagenomic binning, comparative biology and taxonomic classification.</title>
        <authorList>
            <person name="Goeker M."/>
        </authorList>
    </citation>
    <scope>NUCLEOTIDE SEQUENCE [LARGE SCALE GENOMIC DNA]</scope>
    <source>
        <strain evidence="3 4">DSM 5718</strain>
    </source>
</reference>
<accession>A0A846MPW6</accession>
<dbReference type="EC" id="3.5.2.3" evidence="3"/>
<evidence type="ECO:0000313" key="3">
    <source>
        <dbReference type="EMBL" id="NIK73658.1"/>
    </source>
</evidence>
<dbReference type="Gene3D" id="2.30.40.10">
    <property type="entry name" value="Urease, subunit C, domain 1"/>
    <property type="match status" value="1"/>
</dbReference>
<keyword evidence="4" id="KW-1185">Reference proteome</keyword>
<dbReference type="GO" id="GO:0004038">
    <property type="term" value="F:allantoinase activity"/>
    <property type="evidence" value="ECO:0007669"/>
    <property type="project" value="TreeGrafter"/>
</dbReference>